<feature type="domain" description="Rhodanese" evidence="3">
    <location>
        <begin position="244"/>
        <end position="365"/>
    </location>
</feature>
<dbReference type="InterPro" id="IPR036873">
    <property type="entry name" value="Rhodanese-like_dom_sf"/>
</dbReference>
<sequence length="400" mass="41995">MALRVTSTARPPSLPPSPPLSSPPPKTVTVPSKVKISSSRSHQLPPPSLSLPAAAVLPLFALFAAPNDSRAEILPKEQIVSSLTQVESAIDKIVEVGGSLLNGAGELFGAVTGAVKPGFDAAVPILKQAGEQAVKIASPVVSEASKKAQEAMQSSGFDTEPVMTAAKTVADAAQQTTKVIDEAKPIATSTVQTISAAEPIVILATGGALVIAYLLLPPVLSAISFNLRGYQGFLSPAQTLDLMSAKNYILVDIRSEKDKDKAGVPRLPSSAKNKLISIPLEELPSKVRSLVRNVKKVEAELVALKISYLKKINKGSNIVILDSYCDSAKTVAKTLTKLGFKNTWIVTDGFSGSKGWLQSRLGTDSYNLSFAEVISPSRVISSASRRFGTTSTKLLPGGSD</sequence>
<dbReference type="AlphaFoldDB" id="A0ABD1HIF7"/>
<gene>
    <name evidence="4" type="ORF">AAHA92_15332</name>
</gene>
<dbReference type="InterPro" id="IPR001763">
    <property type="entry name" value="Rhodanese-like_dom"/>
</dbReference>
<dbReference type="EMBL" id="JBEAFC010000006">
    <property type="protein sequence ID" value="KAL1554816.1"/>
    <property type="molecule type" value="Genomic_DNA"/>
</dbReference>
<keyword evidence="2" id="KW-0472">Membrane</keyword>
<dbReference type="SUPFAM" id="SSF52821">
    <property type="entry name" value="Rhodanese/Cell cycle control phosphatase"/>
    <property type="match status" value="1"/>
</dbReference>
<evidence type="ECO:0000256" key="2">
    <source>
        <dbReference type="SAM" id="Phobius"/>
    </source>
</evidence>
<dbReference type="CDD" id="cd00158">
    <property type="entry name" value="RHOD"/>
    <property type="match status" value="1"/>
</dbReference>
<feature type="compositionally biased region" description="Polar residues" evidence="1">
    <location>
        <begin position="1"/>
        <end position="10"/>
    </location>
</feature>
<organism evidence="4 5">
    <name type="scientific">Salvia divinorum</name>
    <name type="common">Maria pastora</name>
    <name type="synonym">Diviner's sage</name>
    <dbReference type="NCBI Taxonomy" id="28513"/>
    <lineage>
        <taxon>Eukaryota</taxon>
        <taxon>Viridiplantae</taxon>
        <taxon>Streptophyta</taxon>
        <taxon>Embryophyta</taxon>
        <taxon>Tracheophyta</taxon>
        <taxon>Spermatophyta</taxon>
        <taxon>Magnoliopsida</taxon>
        <taxon>eudicotyledons</taxon>
        <taxon>Gunneridae</taxon>
        <taxon>Pentapetalae</taxon>
        <taxon>asterids</taxon>
        <taxon>lamiids</taxon>
        <taxon>Lamiales</taxon>
        <taxon>Lamiaceae</taxon>
        <taxon>Nepetoideae</taxon>
        <taxon>Mentheae</taxon>
        <taxon>Salviinae</taxon>
        <taxon>Salvia</taxon>
        <taxon>Salvia subgen. Calosphace</taxon>
    </lineage>
</organism>
<keyword evidence="5" id="KW-1185">Reference proteome</keyword>
<keyword evidence="2" id="KW-0812">Transmembrane</keyword>
<dbReference type="PANTHER" id="PTHR34209:SF1">
    <property type="entry name" value="CALCIUM SENSING RECEPTOR, CHLOROPLASTIC"/>
    <property type="match status" value="1"/>
</dbReference>
<evidence type="ECO:0000259" key="3">
    <source>
        <dbReference type="PROSITE" id="PS50206"/>
    </source>
</evidence>
<evidence type="ECO:0000313" key="4">
    <source>
        <dbReference type="EMBL" id="KAL1554816.1"/>
    </source>
</evidence>
<reference evidence="4 5" key="1">
    <citation type="submission" date="2024-06" db="EMBL/GenBank/DDBJ databases">
        <title>A chromosome level genome sequence of Diviner's sage (Salvia divinorum).</title>
        <authorList>
            <person name="Ford S.A."/>
            <person name="Ro D.-K."/>
            <person name="Ness R.W."/>
            <person name="Phillips M.A."/>
        </authorList>
    </citation>
    <scope>NUCLEOTIDE SEQUENCE [LARGE SCALE GENOMIC DNA]</scope>
    <source>
        <strain evidence="4">SAF-2024a</strain>
        <tissue evidence="4">Leaf</tissue>
    </source>
</reference>
<protein>
    <submittedName>
        <fullName evidence="4">Calcium sensing receptor, chloroplastic-like</fullName>
    </submittedName>
</protein>
<dbReference type="InterPro" id="IPR044690">
    <property type="entry name" value="CAS_plant"/>
</dbReference>
<dbReference type="Gene3D" id="3.40.250.10">
    <property type="entry name" value="Rhodanese-like domain"/>
    <property type="match status" value="1"/>
</dbReference>
<evidence type="ECO:0000313" key="5">
    <source>
        <dbReference type="Proteomes" id="UP001567538"/>
    </source>
</evidence>
<feature type="compositionally biased region" description="Low complexity" evidence="1">
    <location>
        <begin position="27"/>
        <end position="39"/>
    </location>
</feature>
<feature type="compositionally biased region" description="Pro residues" evidence="1">
    <location>
        <begin position="12"/>
        <end position="26"/>
    </location>
</feature>
<keyword evidence="2" id="KW-1133">Transmembrane helix</keyword>
<dbReference type="PROSITE" id="PS50206">
    <property type="entry name" value="RHODANESE_3"/>
    <property type="match status" value="1"/>
</dbReference>
<comment type="caution">
    <text evidence="4">The sequence shown here is derived from an EMBL/GenBank/DDBJ whole genome shotgun (WGS) entry which is preliminary data.</text>
</comment>
<evidence type="ECO:0000256" key="1">
    <source>
        <dbReference type="SAM" id="MobiDB-lite"/>
    </source>
</evidence>
<proteinExistence type="predicted"/>
<name>A0ABD1HIF7_SALDI</name>
<feature type="transmembrane region" description="Helical" evidence="2">
    <location>
        <begin position="200"/>
        <end position="220"/>
    </location>
</feature>
<dbReference type="PANTHER" id="PTHR34209">
    <property type="entry name" value="RHODANESE/CELL CYCLE CONTROL PHOSPHATASE SUPERFAMILY PROTEIN"/>
    <property type="match status" value="1"/>
</dbReference>
<dbReference type="Proteomes" id="UP001567538">
    <property type="component" value="Unassembled WGS sequence"/>
</dbReference>
<feature type="region of interest" description="Disordered" evidence="1">
    <location>
        <begin position="1"/>
        <end position="46"/>
    </location>
</feature>
<accession>A0ABD1HIF7</accession>